<dbReference type="CDD" id="cd06225">
    <property type="entry name" value="HAMP"/>
    <property type="match status" value="1"/>
</dbReference>
<evidence type="ECO:0000313" key="9">
    <source>
        <dbReference type="EMBL" id="APG25236.1"/>
    </source>
</evidence>
<dbReference type="PROSITE" id="PS50885">
    <property type="entry name" value="HAMP"/>
    <property type="match status" value="1"/>
</dbReference>
<gene>
    <name evidence="9" type="ORF">A7E75_09515</name>
</gene>
<evidence type="ECO:0000259" key="8">
    <source>
        <dbReference type="PROSITE" id="PS50885"/>
    </source>
</evidence>
<dbReference type="SUPFAM" id="SSF58104">
    <property type="entry name" value="Methyl-accepting chemotaxis protein (MCP) signaling domain"/>
    <property type="match status" value="1"/>
</dbReference>
<dbReference type="AlphaFoldDB" id="A0A1L3GH20"/>
<evidence type="ECO:0000256" key="6">
    <source>
        <dbReference type="SAM" id="Phobius"/>
    </source>
</evidence>
<dbReference type="EMBL" id="CP015518">
    <property type="protein sequence ID" value="APG25236.1"/>
    <property type="molecule type" value="Genomic_DNA"/>
</dbReference>
<dbReference type="PANTHER" id="PTHR43531">
    <property type="entry name" value="PROTEIN ICFG"/>
    <property type="match status" value="1"/>
</dbReference>
<evidence type="ECO:0000313" key="10">
    <source>
        <dbReference type="Proteomes" id="UP000182264"/>
    </source>
</evidence>
<comment type="similarity">
    <text evidence="3">Belongs to the methyl-accepting chemotaxis (MCP) protein family.</text>
</comment>
<dbReference type="Gene3D" id="1.10.287.950">
    <property type="entry name" value="Methyl-accepting chemotaxis protein"/>
    <property type="match status" value="1"/>
</dbReference>
<feature type="domain" description="HAMP" evidence="8">
    <location>
        <begin position="217"/>
        <end position="269"/>
    </location>
</feature>
<dbReference type="SMART" id="SM00283">
    <property type="entry name" value="MA"/>
    <property type="match status" value="1"/>
</dbReference>
<proteinExistence type="inferred from homology"/>
<name>A0A1L3GH20_SYNAC</name>
<dbReference type="RefSeq" id="WP_072287085.1">
    <property type="nucleotide sequence ID" value="NZ_CP015518.1"/>
</dbReference>
<dbReference type="InterPro" id="IPR024478">
    <property type="entry name" value="HlyB_4HB_MCP"/>
</dbReference>
<dbReference type="Proteomes" id="UP000182264">
    <property type="component" value="Chromosome"/>
</dbReference>
<dbReference type="FunFam" id="1.10.287.950:FF:000001">
    <property type="entry name" value="Methyl-accepting chemotaxis sensory transducer"/>
    <property type="match status" value="1"/>
</dbReference>
<dbReference type="PRINTS" id="PR00260">
    <property type="entry name" value="CHEMTRNSDUCR"/>
</dbReference>
<keyword evidence="6" id="KW-0472">Membrane</keyword>
<dbReference type="SMART" id="SM00304">
    <property type="entry name" value="HAMP"/>
    <property type="match status" value="1"/>
</dbReference>
<evidence type="ECO:0000256" key="3">
    <source>
        <dbReference type="ARBA" id="ARBA00029447"/>
    </source>
</evidence>
<dbReference type="PANTHER" id="PTHR43531:SF11">
    <property type="entry name" value="METHYL-ACCEPTING CHEMOTAXIS PROTEIN 3"/>
    <property type="match status" value="1"/>
</dbReference>
<keyword evidence="4" id="KW-0807">Transducer</keyword>
<keyword evidence="6" id="KW-1133">Transmembrane helix</keyword>
<accession>A0A1L3GH20</accession>
<feature type="transmembrane region" description="Helical" evidence="6">
    <location>
        <begin position="194"/>
        <end position="215"/>
    </location>
</feature>
<evidence type="ECO:0000259" key="7">
    <source>
        <dbReference type="PROSITE" id="PS50111"/>
    </source>
</evidence>
<feature type="compositionally biased region" description="Polar residues" evidence="5">
    <location>
        <begin position="353"/>
        <end position="373"/>
    </location>
</feature>
<evidence type="ECO:0000256" key="2">
    <source>
        <dbReference type="ARBA" id="ARBA00022500"/>
    </source>
</evidence>
<dbReference type="GO" id="GO:0006935">
    <property type="term" value="P:chemotaxis"/>
    <property type="evidence" value="ECO:0007669"/>
    <property type="project" value="UniProtKB-KW"/>
</dbReference>
<dbReference type="PROSITE" id="PS50111">
    <property type="entry name" value="CHEMOTAXIS_TRANSDUC_2"/>
    <property type="match status" value="1"/>
</dbReference>
<evidence type="ECO:0000256" key="5">
    <source>
        <dbReference type="SAM" id="MobiDB-lite"/>
    </source>
</evidence>
<dbReference type="InterPro" id="IPR051310">
    <property type="entry name" value="MCP_chemotaxis"/>
</dbReference>
<dbReference type="GO" id="GO:0005886">
    <property type="term" value="C:plasma membrane"/>
    <property type="evidence" value="ECO:0007669"/>
    <property type="project" value="TreeGrafter"/>
</dbReference>
<dbReference type="InterPro" id="IPR003660">
    <property type="entry name" value="HAMP_dom"/>
</dbReference>
<dbReference type="Gene3D" id="6.10.340.10">
    <property type="match status" value="1"/>
</dbReference>
<dbReference type="InterPro" id="IPR004089">
    <property type="entry name" value="MCPsignal_dom"/>
</dbReference>
<dbReference type="InterPro" id="IPR004090">
    <property type="entry name" value="Chemotax_Me-accpt_rcpt"/>
</dbReference>
<keyword evidence="6" id="KW-0812">Transmembrane</keyword>
<dbReference type="Pfam" id="PF00672">
    <property type="entry name" value="HAMP"/>
    <property type="match status" value="1"/>
</dbReference>
<reference evidence="9 10" key="1">
    <citation type="journal article" date="2017" name="Genome Announc.">
        <title>Complete Genome Sequences of Two Acetylene-Fermenting Pelobacter acetylenicus Strains.</title>
        <authorList>
            <person name="Sutton J.M."/>
            <person name="Baesman S.M."/>
            <person name="Fierst J.L."/>
            <person name="Poret-Peterson A.T."/>
            <person name="Oremland R.S."/>
            <person name="Dunlap D.S."/>
            <person name="Akob D.M."/>
        </authorList>
    </citation>
    <scope>NUCLEOTIDE SEQUENCE [LARGE SCALE GENOMIC DNA]</scope>
    <source>
        <strain evidence="9 10">DSM 3247</strain>
    </source>
</reference>
<evidence type="ECO:0000256" key="4">
    <source>
        <dbReference type="PROSITE-ProRule" id="PRU00284"/>
    </source>
</evidence>
<protein>
    <recommendedName>
        <fullName evidence="11">Methyl-accepting chemotaxis sensory transducer</fullName>
    </recommendedName>
</protein>
<dbReference type="Pfam" id="PF12729">
    <property type="entry name" value="4HB_MCP_1"/>
    <property type="match status" value="1"/>
</dbReference>
<dbReference type="STRING" id="29542.A6070_03495"/>
<keyword evidence="2" id="KW-0145">Chemotaxis</keyword>
<dbReference type="CDD" id="cd11386">
    <property type="entry name" value="MCP_signal"/>
    <property type="match status" value="1"/>
</dbReference>
<feature type="domain" description="Methyl-accepting transducer" evidence="7">
    <location>
        <begin position="313"/>
        <end position="542"/>
    </location>
</feature>
<dbReference type="GO" id="GO:0004888">
    <property type="term" value="F:transmembrane signaling receptor activity"/>
    <property type="evidence" value="ECO:0007669"/>
    <property type="project" value="InterPro"/>
</dbReference>
<sequence length="543" mass="58406">MEWFRNLKISGKLGLAFTLLILLMALLGWAGYMNVVKVAGQMERFYQVQLPSLDYLLQVDRDLQQLMVAERSLLATASADPRFETLVQQYEENLKQSEERWGLAKALLPAEATGAICARYEKARQAWSASSRQVLDYCRQDSPEARQSALALSMGDAAKLFEDMRTPIDQLTELLETTAAREAEAARQRVGVTVLYTLILFALGLLVAVGGGWFLSRAIIGPLRRALNLAEEIANGDLSHRLHMKHKDETGRLGHMLDVMADNLTRHAELAEKVASGDLSAEVSLVSDRDQFGKALQTMTARLSELVLQVQTAVGQISVGSEQVSGASQTLSQGATESAASLEEITASMTQMASQTKLTAQNAEQANSLSKGSRNAAARGDKLMQELVEAMSEIDRSGQDINKIIKVIDEIAFQTNLLALNAAVEAARAGQHGKGFAVVAEEVRNLAARSAKAAKETAQLIENSAEKTRNGNSIADKTAAAFKGIVAGAAKVTDLVGEIAAAATEQASGIEQVNRGLDQIDRVTQQNTAHAEESAAAAEELSG</sequence>
<comment type="subcellular location">
    <subcellularLocation>
        <location evidence="1">Membrane</location>
    </subcellularLocation>
</comment>
<evidence type="ECO:0000256" key="1">
    <source>
        <dbReference type="ARBA" id="ARBA00004370"/>
    </source>
</evidence>
<dbReference type="GO" id="GO:0007165">
    <property type="term" value="P:signal transduction"/>
    <property type="evidence" value="ECO:0007669"/>
    <property type="project" value="UniProtKB-KW"/>
</dbReference>
<organism evidence="9 10">
    <name type="scientific">Syntrophotalea acetylenica</name>
    <name type="common">Pelobacter acetylenicus</name>
    <dbReference type="NCBI Taxonomy" id="29542"/>
    <lineage>
        <taxon>Bacteria</taxon>
        <taxon>Pseudomonadati</taxon>
        <taxon>Thermodesulfobacteriota</taxon>
        <taxon>Desulfuromonadia</taxon>
        <taxon>Desulfuromonadales</taxon>
        <taxon>Syntrophotaleaceae</taxon>
        <taxon>Syntrophotalea</taxon>
    </lineage>
</organism>
<dbReference type="Pfam" id="PF00015">
    <property type="entry name" value="MCPsignal"/>
    <property type="match status" value="1"/>
</dbReference>
<keyword evidence="10" id="KW-1185">Reference proteome</keyword>
<feature type="region of interest" description="Disordered" evidence="5">
    <location>
        <begin position="353"/>
        <end position="376"/>
    </location>
</feature>
<evidence type="ECO:0008006" key="11">
    <source>
        <dbReference type="Google" id="ProtNLM"/>
    </source>
</evidence>